<organism evidence="11 12">
    <name type="scientific">Eruca vesicaria subsp. sativa</name>
    <name type="common">Garden rocket</name>
    <name type="synonym">Eruca sativa</name>
    <dbReference type="NCBI Taxonomy" id="29727"/>
    <lineage>
        <taxon>Eukaryota</taxon>
        <taxon>Viridiplantae</taxon>
        <taxon>Streptophyta</taxon>
        <taxon>Embryophyta</taxon>
        <taxon>Tracheophyta</taxon>
        <taxon>Spermatophyta</taxon>
        <taxon>Magnoliopsida</taxon>
        <taxon>eudicotyledons</taxon>
        <taxon>Gunneridae</taxon>
        <taxon>Pentapetalae</taxon>
        <taxon>rosids</taxon>
        <taxon>malvids</taxon>
        <taxon>Brassicales</taxon>
        <taxon>Brassicaceae</taxon>
        <taxon>Brassiceae</taxon>
        <taxon>Eruca</taxon>
    </lineage>
</organism>
<evidence type="ECO:0000256" key="5">
    <source>
        <dbReference type="ARBA" id="ARBA00022884"/>
    </source>
</evidence>
<dbReference type="InterPro" id="IPR058752">
    <property type="entry name" value="RDRP_C_head"/>
</dbReference>
<name>A0ABC8KBM3_ERUVS</name>
<keyword evidence="3 8" id="KW-0808">Transferase</keyword>
<comment type="catalytic activity">
    <reaction evidence="7 8">
        <text>RNA(n) + a ribonucleoside 5'-triphosphate = RNA(n+1) + diphosphate</text>
        <dbReference type="Rhea" id="RHEA:21248"/>
        <dbReference type="Rhea" id="RHEA-COMP:14527"/>
        <dbReference type="Rhea" id="RHEA-COMP:17342"/>
        <dbReference type="ChEBI" id="CHEBI:33019"/>
        <dbReference type="ChEBI" id="CHEBI:61557"/>
        <dbReference type="ChEBI" id="CHEBI:140395"/>
        <dbReference type="EC" id="2.7.7.48"/>
    </reaction>
</comment>
<dbReference type="Proteomes" id="UP001642260">
    <property type="component" value="Unassembled WGS sequence"/>
</dbReference>
<dbReference type="PANTHER" id="PTHR23079">
    <property type="entry name" value="RNA-DEPENDENT RNA POLYMERASE"/>
    <property type="match status" value="1"/>
</dbReference>
<evidence type="ECO:0000313" key="11">
    <source>
        <dbReference type="EMBL" id="CAH8356097.1"/>
    </source>
</evidence>
<dbReference type="InterPro" id="IPR057596">
    <property type="entry name" value="RDRP_core"/>
</dbReference>
<dbReference type="AlphaFoldDB" id="A0ABC8KBM3"/>
<gene>
    <name evidence="11" type="ORF">ERUC_LOCUS21852</name>
</gene>
<protein>
    <recommendedName>
        <fullName evidence="8">RNA-dependent RNA polymerase</fullName>
        <ecNumber evidence="8">2.7.7.48</ecNumber>
    </recommendedName>
</protein>
<comment type="function">
    <text evidence="8">Probably involved in the RNA silencing pathway and required for the generation of small interfering RNAs (siRNAs).</text>
</comment>
<evidence type="ECO:0000256" key="6">
    <source>
        <dbReference type="ARBA" id="ARBA00023158"/>
    </source>
</evidence>
<accession>A0ABC8KBM3</accession>
<dbReference type="EMBL" id="CAKOAT010215821">
    <property type="protein sequence ID" value="CAH8356097.1"/>
    <property type="molecule type" value="Genomic_DNA"/>
</dbReference>
<reference evidence="11 12" key="1">
    <citation type="submission" date="2022-03" db="EMBL/GenBank/DDBJ databases">
        <authorList>
            <person name="Macdonald S."/>
            <person name="Ahmed S."/>
            <person name="Newling K."/>
        </authorList>
    </citation>
    <scope>NUCLEOTIDE SEQUENCE [LARGE SCALE GENOMIC DNA]</scope>
</reference>
<dbReference type="GO" id="GO:0003723">
    <property type="term" value="F:RNA binding"/>
    <property type="evidence" value="ECO:0007669"/>
    <property type="project" value="UniProtKB-KW"/>
</dbReference>
<evidence type="ECO:0000259" key="10">
    <source>
        <dbReference type="Pfam" id="PF26253"/>
    </source>
</evidence>
<evidence type="ECO:0000256" key="7">
    <source>
        <dbReference type="ARBA" id="ARBA00048744"/>
    </source>
</evidence>
<keyword evidence="6 8" id="KW-0943">RNA-mediated gene silencing</keyword>
<keyword evidence="2 8" id="KW-0696">RNA-directed RNA polymerase</keyword>
<evidence type="ECO:0000256" key="8">
    <source>
        <dbReference type="RuleBase" id="RU363098"/>
    </source>
</evidence>
<dbReference type="InterPro" id="IPR007855">
    <property type="entry name" value="RDRP"/>
</dbReference>
<dbReference type="EC" id="2.7.7.48" evidence="8"/>
<evidence type="ECO:0000256" key="3">
    <source>
        <dbReference type="ARBA" id="ARBA00022679"/>
    </source>
</evidence>
<feature type="domain" description="RDRP C-terminal head" evidence="10">
    <location>
        <begin position="77"/>
        <end position="210"/>
    </location>
</feature>
<sequence length="216" mass="25077">MKNKILKVIDIYYDALDAHKNGVKVYLPKELKPDIFPHYMERDQKFISTSILGMIYDFVNSHTAQEHMSSSEISKLSCFQDEPVSDSHMEKYGRWYDKYKKEMSKALSNKDESAGEVIQRHKQDKNESASEVIQRYKQEFYGAAGFEDSKKSLEELYPQALALYNIVYDHAIKMKNVRKCGFVWKVAGPVLCRFYLEKTQGKSFVSSPAVLKELWG</sequence>
<evidence type="ECO:0000259" key="9">
    <source>
        <dbReference type="Pfam" id="PF05183"/>
    </source>
</evidence>
<dbReference type="Pfam" id="PF26253">
    <property type="entry name" value="RdRP_head"/>
    <property type="match status" value="1"/>
</dbReference>
<proteinExistence type="inferred from homology"/>
<feature type="domain" description="RDRP core" evidence="9">
    <location>
        <begin position="2"/>
        <end position="57"/>
    </location>
</feature>
<evidence type="ECO:0000256" key="4">
    <source>
        <dbReference type="ARBA" id="ARBA00022695"/>
    </source>
</evidence>
<evidence type="ECO:0000313" key="12">
    <source>
        <dbReference type="Proteomes" id="UP001642260"/>
    </source>
</evidence>
<evidence type="ECO:0000256" key="1">
    <source>
        <dbReference type="ARBA" id="ARBA00005762"/>
    </source>
</evidence>
<evidence type="ECO:0000256" key="2">
    <source>
        <dbReference type="ARBA" id="ARBA00022484"/>
    </source>
</evidence>
<comment type="caution">
    <text evidence="11">The sequence shown here is derived from an EMBL/GenBank/DDBJ whole genome shotgun (WGS) entry which is preliminary data.</text>
</comment>
<dbReference type="Pfam" id="PF05183">
    <property type="entry name" value="RdRP"/>
    <property type="match status" value="1"/>
</dbReference>
<dbReference type="GO" id="GO:0031047">
    <property type="term" value="P:regulatory ncRNA-mediated gene silencing"/>
    <property type="evidence" value="ECO:0007669"/>
    <property type="project" value="UniProtKB-KW"/>
</dbReference>
<keyword evidence="4 8" id="KW-0548">Nucleotidyltransferase</keyword>
<dbReference type="GO" id="GO:0003968">
    <property type="term" value="F:RNA-directed RNA polymerase activity"/>
    <property type="evidence" value="ECO:0007669"/>
    <property type="project" value="UniProtKB-KW"/>
</dbReference>
<keyword evidence="12" id="KW-1185">Reference proteome</keyword>
<comment type="similarity">
    <text evidence="1 8">Belongs to the RdRP family.</text>
</comment>
<dbReference type="PANTHER" id="PTHR23079:SF55">
    <property type="entry name" value="RNA-DIRECTED RNA POLYMERASE"/>
    <property type="match status" value="1"/>
</dbReference>
<keyword evidence="5 8" id="KW-0694">RNA-binding</keyword>